<dbReference type="EMBL" id="JNBR01000081">
    <property type="protein sequence ID" value="OQR98665.1"/>
    <property type="molecule type" value="Genomic_DNA"/>
</dbReference>
<sequence length="63" mass="7160">MLWQRLQEFFQAKFGARTRPPSRSLPAIEKKTFVFSPQALSRSRSCGLYTDMTTPANATPLLL</sequence>
<reference evidence="1 2" key="1">
    <citation type="journal article" date="2014" name="Genome Biol. Evol.">
        <title>The secreted proteins of Achlya hypogyna and Thraustotheca clavata identify the ancestral oomycete secretome and reveal gene acquisitions by horizontal gene transfer.</title>
        <authorList>
            <person name="Misner I."/>
            <person name="Blouin N."/>
            <person name="Leonard G."/>
            <person name="Richards T.A."/>
            <person name="Lane C.E."/>
        </authorList>
    </citation>
    <scope>NUCLEOTIDE SEQUENCE [LARGE SCALE GENOMIC DNA]</scope>
    <source>
        <strain evidence="1 2">ATCC 48635</strain>
    </source>
</reference>
<dbReference type="AlphaFoldDB" id="A0A1V9ZL06"/>
<proteinExistence type="predicted"/>
<name>A0A1V9ZL06_ACHHY</name>
<dbReference type="Proteomes" id="UP000243579">
    <property type="component" value="Unassembled WGS sequence"/>
</dbReference>
<evidence type="ECO:0000313" key="1">
    <source>
        <dbReference type="EMBL" id="OQR98665.1"/>
    </source>
</evidence>
<gene>
    <name evidence="1" type="ORF">ACHHYP_20354</name>
</gene>
<comment type="caution">
    <text evidence="1">The sequence shown here is derived from an EMBL/GenBank/DDBJ whole genome shotgun (WGS) entry which is preliminary data.</text>
</comment>
<evidence type="ECO:0000313" key="2">
    <source>
        <dbReference type="Proteomes" id="UP000243579"/>
    </source>
</evidence>
<keyword evidence="2" id="KW-1185">Reference proteome</keyword>
<organism evidence="1 2">
    <name type="scientific">Achlya hypogyna</name>
    <name type="common">Oomycete</name>
    <name type="synonym">Protoachlya hypogyna</name>
    <dbReference type="NCBI Taxonomy" id="1202772"/>
    <lineage>
        <taxon>Eukaryota</taxon>
        <taxon>Sar</taxon>
        <taxon>Stramenopiles</taxon>
        <taxon>Oomycota</taxon>
        <taxon>Saprolegniomycetes</taxon>
        <taxon>Saprolegniales</taxon>
        <taxon>Achlyaceae</taxon>
        <taxon>Achlya</taxon>
    </lineage>
</organism>
<protein>
    <submittedName>
        <fullName evidence="1">Uncharacterized protein</fullName>
    </submittedName>
</protein>
<dbReference type="OrthoDB" id="77725at2759"/>
<accession>A0A1V9ZL06</accession>